<dbReference type="GO" id="GO:0006355">
    <property type="term" value="P:regulation of DNA-templated transcription"/>
    <property type="evidence" value="ECO:0007669"/>
    <property type="project" value="InterPro"/>
</dbReference>
<dbReference type="InterPro" id="IPR000014">
    <property type="entry name" value="PAS"/>
</dbReference>
<dbReference type="Gene3D" id="1.10.10.10">
    <property type="entry name" value="Winged helix-like DNA-binding domain superfamily/Winged helix DNA-binding domain"/>
    <property type="match status" value="1"/>
</dbReference>
<dbReference type="CDD" id="cd00130">
    <property type="entry name" value="PAS"/>
    <property type="match status" value="1"/>
</dbReference>
<dbReference type="SUPFAM" id="SSF55785">
    <property type="entry name" value="PYP-like sensor domain (PAS domain)"/>
    <property type="match status" value="1"/>
</dbReference>
<dbReference type="Gene3D" id="1.25.40.10">
    <property type="entry name" value="Tetratricopeptide repeat domain"/>
    <property type="match status" value="1"/>
</dbReference>
<dbReference type="InterPro" id="IPR035965">
    <property type="entry name" value="PAS-like_dom_sf"/>
</dbReference>
<dbReference type="Proteomes" id="UP001139447">
    <property type="component" value="Unassembled WGS sequence"/>
</dbReference>
<dbReference type="SMART" id="SM00091">
    <property type="entry name" value="PAS"/>
    <property type="match status" value="1"/>
</dbReference>
<keyword evidence="3" id="KW-1185">Reference proteome</keyword>
<dbReference type="Gene3D" id="3.30.450.20">
    <property type="entry name" value="PAS domain"/>
    <property type="match status" value="1"/>
</dbReference>
<dbReference type="GO" id="GO:0003677">
    <property type="term" value="F:DNA binding"/>
    <property type="evidence" value="ECO:0007669"/>
    <property type="project" value="InterPro"/>
</dbReference>
<dbReference type="InterPro" id="IPR036388">
    <property type="entry name" value="WH-like_DNA-bd_sf"/>
</dbReference>
<dbReference type="SUPFAM" id="SSF46894">
    <property type="entry name" value="C-terminal effector domain of the bipartite response regulators"/>
    <property type="match status" value="1"/>
</dbReference>
<dbReference type="SUPFAM" id="SSF48452">
    <property type="entry name" value="TPR-like"/>
    <property type="match status" value="1"/>
</dbReference>
<accession>A0A9X1VXJ9</accession>
<evidence type="ECO:0000313" key="3">
    <source>
        <dbReference type="Proteomes" id="UP001139447"/>
    </source>
</evidence>
<dbReference type="InterPro" id="IPR051677">
    <property type="entry name" value="AfsR-DnrI-RedD_regulator"/>
</dbReference>
<proteinExistence type="predicted"/>
<dbReference type="Pfam" id="PF00989">
    <property type="entry name" value="PAS"/>
    <property type="match status" value="1"/>
</dbReference>
<comment type="caution">
    <text evidence="2">The sequence shown here is derived from an EMBL/GenBank/DDBJ whole genome shotgun (WGS) entry which is preliminary data.</text>
</comment>
<dbReference type="InterPro" id="IPR011990">
    <property type="entry name" value="TPR-like_helical_dom_sf"/>
</dbReference>
<dbReference type="PROSITE" id="PS50112">
    <property type="entry name" value="PAS"/>
    <property type="match status" value="1"/>
</dbReference>
<dbReference type="InterPro" id="IPR005158">
    <property type="entry name" value="BTAD"/>
</dbReference>
<name>A0A9X1VXJ9_9BURK</name>
<dbReference type="RefSeq" id="WP_243307879.1">
    <property type="nucleotide sequence ID" value="NZ_JALGBI010000002.1"/>
</dbReference>
<gene>
    <name evidence="2" type="ORF">MMF98_16935</name>
</gene>
<dbReference type="EMBL" id="JALGBI010000002">
    <property type="protein sequence ID" value="MCJ0764904.1"/>
    <property type="molecule type" value="Genomic_DNA"/>
</dbReference>
<dbReference type="NCBIfam" id="TIGR00229">
    <property type="entry name" value="sensory_box"/>
    <property type="match status" value="1"/>
</dbReference>
<protein>
    <submittedName>
        <fullName evidence="2">PAS domain S-box protein</fullName>
    </submittedName>
</protein>
<dbReference type="AlphaFoldDB" id="A0A9X1VXJ9"/>
<dbReference type="InterPro" id="IPR013767">
    <property type="entry name" value="PAS_fold"/>
</dbReference>
<dbReference type="PANTHER" id="PTHR35807">
    <property type="entry name" value="TRANSCRIPTIONAL REGULATOR REDD-RELATED"/>
    <property type="match status" value="1"/>
</dbReference>
<organism evidence="2 3">
    <name type="scientific">Variovorax terrae</name>
    <dbReference type="NCBI Taxonomy" id="2923278"/>
    <lineage>
        <taxon>Bacteria</taxon>
        <taxon>Pseudomonadati</taxon>
        <taxon>Pseudomonadota</taxon>
        <taxon>Betaproteobacteria</taxon>
        <taxon>Burkholderiales</taxon>
        <taxon>Comamonadaceae</taxon>
        <taxon>Variovorax</taxon>
    </lineage>
</organism>
<dbReference type="Pfam" id="PF03704">
    <property type="entry name" value="BTAD"/>
    <property type="match status" value="1"/>
</dbReference>
<evidence type="ECO:0000313" key="2">
    <source>
        <dbReference type="EMBL" id="MCJ0764904.1"/>
    </source>
</evidence>
<feature type="domain" description="PAS" evidence="1">
    <location>
        <begin position="249"/>
        <end position="295"/>
    </location>
</feature>
<sequence>MNLYHLVTLGRFAVFDSKGMPLTLSTRKQSALLAYLSMQPNNICGRDVLATTFWGADDETRARHSLSQALYDLKRCLGPQVVRSSGQLVWITKGTITVDASEVLRLAEDRSSEASLAADRLYQGDFLPGMELDQEEFDSWLMTERERVRRAAQRSIGALLSAGPGALDGDEMLRISRSLLKVDPFDERAHCRIMETYARQGLKQMVVTHFNRLAADLDRELDVRPSAQLVSAYESILRETAAPAGPVFRIEDYVFIVEQIPHPVLVTDMHNRIVGWNTQSEQLLGFSKEEMVGRTPAMLHGDSGLAARIIDSALEFGSWTGEIALLSKDGKRCRQRRVVAPLFAPDGKRLGAFGQSVPSHMPA</sequence>
<evidence type="ECO:0000259" key="1">
    <source>
        <dbReference type="PROSITE" id="PS50112"/>
    </source>
</evidence>
<dbReference type="InterPro" id="IPR016032">
    <property type="entry name" value="Sig_transdc_resp-reg_C-effctor"/>
</dbReference>
<dbReference type="SMART" id="SM01043">
    <property type="entry name" value="BTAD"/>
    <property type="match status" value="1"/>
</dbReference>
<reference evidence="2" key="1">
    <citation type="submission" date="2022-03" db="EMBL/GenBank/DDBJ databases">
        <authorList>
            <person name="Woo C.Y."/>
        </authorList>
    </citation>
    <scope>NUCLEOTIDE SEQUENCE</scope>
    <source>
        <strain evidence="2">CYS-02</strain>
    </source>
</reference>